<evidence type="ECO:0000313" key="3">
    <source>
        <dbReference type="Proteomes" id="UP001160148"/>
    </source>
</evidence>
<protein>
    <submittedName>
        <fullName evidence="2">Uncharacterized protein</fullName>
    </submittedName>
</protein>
<organism evidence="2 3">
    <name type="scientific">Macrosiphum euphorbiae</name>
    <name type="common">potato aphid</name>
    <dbReference type="NCBI Taxonomy" id="13131"/>
    <lineage>
        <taxon>Eukaryota</taxon>
        <taxon>Metazoa</taxon>
        <taxon>Ecdysozoa</taxon>
        <taxon>Arthropoda</taxon>
        <taxon>Hexapoda</taxon>
        <taxon>Insecta</taxon>
        <taxon>Pterygota</taxon>
        <taxon>Neoptera</taxon>
        <taxon>Paraneoptera</taxon>
        <taxon>Hemiptera</taxon>
        <taxon>Sternorrhyncha</taxon>
        <taxon>Aphidomorpha</taxon>
        <taxon>Aphidoidea</taxon>
        <taxon>Aphididae</taxon>
        <taxon>Macrosiphini</taxon>
        <taxon>Macrosiphum</taxon>
    </lineage>
</organism>
<comment type="caution">
    <text evidence="2">The sequence shown here is derived from an EMBL/GenBank/DDBJ whole genome shotgun (WGS) entry which is preliminary data.</text>
</comment>
<dbReference type="EMBL" id="CARXXK010000002">
    <property type="protein sequence ID" value="CAI6358739.1"/>
    <property type="molecule type" value="Genomic_DNA"/>
</dbReference>
<dbReference type="Proteomes" id="UP001160148">
    <property type="component" value="Unassembled WGS sequence"/>
</dbReference>
<name>A0AAV0WRX7_9HEMI</name>
<feature type="region of interest" description="Disordered" evidence="1">
    <location>
        <begin position="51"/>
        <end position="76"/>
    </location>
</feature>
<reference evidence="2 3" key="1">
    <citation type="submission" date="2023-01" db="EMBL/GenBank/DDBJ databases">
        <authorList>
            <person name="Whitehead M."/>
        </authorList>
    </citation>
    <scope>NUCLEOTIDE SEQUENCE [LARGE SCALE GENOMIC DNA]</scope>
</reference>
<keyword evidence="3" id="KW-1185">Reference proteome</keyword>
<gene>
    <name evidence="2" type="ORF">MEUPH1_LOCUS14226</name>
</gene>
<evidence type="ECO:0000256" key="1">
    <source>
        <dbReference type="SAM" id="MobiDB-lite"/>
    </source>
</evidence>
<sequence>MMGGGNLYRKTLSERAGTDYDSSALTASNGEYLAADGERRFWYLVADLPSTSGEGSDSADDEPPAPGGVRAGLYAR</sequence>
<proteinExistence type="predicted"/>
<accession>A0AAV0WRX7</accession>
<evidence type="ECO:0000313" key="2">
    <source>
        <dbReference type="EMBL" id="CAI6358739.1"/>
    </source>
</evidence>
<dbReference type="AlphaFoldDB" id="A0AAV0WRX7"/>